<gene>
    <name evidence="1" type="ORF">NC653_015827</name>
</gene>
<sequence length="65" mass="7460">MQPAEKTIMRMVVTKITKANKKYLAINFIIEKENDSDTRAIEPCKEGNLPIMSCHLLNCYCVIDQ</sequence>
<keyword evidence="2" id="KW-1185">Reference proteome</keyword>
<dbReference type="EMBL" id="JAQIZT010000006">
    <property type="protein sequence ID" value="KAJ6992550.1"/>
    <property type="molecule type" value="Genomic_DNA"/>
</dbReference>
<organism evidence="1 2">
    <name type="scientific">Populus alba x Populus x berolinensis</name>
    <dbReference type="NCBI Taxonomy" id="444605"/>
    <lineage>
        <taxon>Eukaryota</taxon>
        <taxon>Viridiplantae</taxon>
        <taxon>Streptophyta</taxon>
        <taxon>Embryophyta</taxon>
        <taxon>Tracheophyta</taxon>
        <taxon>Spermatophyta</taxon>
        <taxon>Magnoliopsida</taxon>
        <taxon>eudicotyledons</taxon>
        <taxon>Gunneridae</taxon>
        <taxon>Pentapetalae</taxon>
        <taxon>rosids</taxon>
        <taxon>fabids</taxon>
        <taxon>Malpighiales</taxon>
        <taxon>Salicaceae</taxon>
        <taxon>Saliceae</taxon>
        <taxon>Populus</taxon>
    </lineage>
</organism>
<name>A0AAD6VYI5_9ROSI</name>
<proteinExistence type="predicted"/>
<evidence type="ECO:0000313" key="2">
    <source>
        <dbReference type="Proteomes" id="UP001164929"/>
    </source>
</evidence>
<reference evidence="1" key="1">
    <citation type="journal article" date="2023" name="Mol. Ecol. Resour.">
        <title>Chromosome-level genome assembly of a triploid poplar Populus alba 'Berolinensis'.</title>
        <authorList>
            <person name="Chen S."/>
            <person name="Yu Y."/>
            <person name="Wang X."/>
            <person name="Wang S."/>
            <person name="Zhang T."/>
            <person name="Zhou Y."/>
            <person name="He R."/>
            <person name="Meng N."/>
            <person name="Wang Y."/>
            <person name="Liu W."/>
            <person name="Liu Z."/>
            <person name="Liu J."/>
            <person name="Guo Q."/>
            <person name="Huang H."/>
            <person name="Sederoff R.R."/>
            <person name="Wang G."/>
            <person name="Qu G."/>
            <person name="Chen S."/>
        </authorList>
    </citation>
    <scope>NUCLEOTIDE SEQUENCE</scope>
    <source>
        <strain evidence="1">SC-2020</strain>
    </source>
</reference>
<evidence type="ECO:0000313" key="1">
    <source>
        <dbReference type="EMBL" id="KAJ6992550.1"/>
    </source>
</evidence>
<accession>A0AAD6VYI5</accession>
<dbReference type="Proteomes" id="UP001164929">
    <property type="component" value="Chromosome 6"/>
</dbReference>
<dbReference type="AlphaFoldDB" id="A0AAD6VYI5"/>
<comment type="caution">
    <text evidence="1">The sequence shown here is derived from an EMBL/GenBank/DDBJ whole genome shotgun (WGS) entry which is preliminary data.</text>
</comment>
<protein>
    <submittedName>
        <fullName evidence="1">Uncharacterized protein</fullName>
    </submittedName>
</protein>